<proteinExistence type="inferred from homology"/>
<keyword evidence="6 15" id="KW-0479">Metal-binding</keyword>
<evidence type="ECO:0000256" key="6">
    <source>
        <dbReference type="ARBA" id="ARBA00022723"/>
    </source>
</evidence>
<evidence type="ECO:0000256" key="18">
    <source>
        <dbReference type="SAM" id="Phobius"/>
    </source>
</evidence>
<keyword evidence="12 18" id="KW-0472">Membrane</keyword>
<keyword evidence="21" id="KW-1185">Reference proteome</keyword>
<dbReference type="SMART" id="SM00248">
    <property type="entry name" value="ANK"/>
    <property type="match status" value="6"/>
</dbReference>
<dbReference type="InterPro" id="IPR009069">
    <property type="entry name" value="Cys_alpha_HP_mot_SF"/>
</dbReference>
<evidence type="ECO:0000256" key="5">
    <source>
        <dbReference type="ARBA" id="ARBA00022692"/>
    </source>
</evidence>
<evidence type="ECO:0000256" key="3">
    <source>
        <dbReference type="ARBA" id="ARBA00009241"/>
    </source>
</evidence>
<evidence type="ECO:0000256" key="16">
    <source>
        <dbReference type="PROSITE-ProRule" id="PRU00023"/>
    </source>
</evidence>
<keyword evidence="14" id="KW-0143">Chaperone</keyword>
<dbReference type="InterPro" id="IPR007745">
    <property type="entry name" value="Cyt_c_oxidase_Cu-chaperone"/>
</dbReference>
<feature type="domain" description="Sec20 C-terminal" evidence="19">
    <location>
        <begin position="210"/>
        <end position="295"/>
    </location>
</feature>
<dbReference type="InterPro" id="IPR002110">
    <property type="entry name" value="Ankyrin_rpt"/>
</dbReference>
<keyword evidence="11" id="KW-0496">Mitochondrion</keyword>
<dbReference type="InterPro" id="IPR056173">
    <property type="entry name" value="Sec20_C"/>
</dbReference>
<dbReference type="GO" id="GO:0005758">
    <property type="term" value="C:mitochondrial intermembrane space"/>
    <property type="evidence" value="ECO:0007669"/>
    <property type="project" value="UniProtKB-SubCell"/>
</dbReference>
<comment type="similarity">
    <text evidence="3">Belongs to the COX17 family.</text>
</comment>
<evidence type="ECO:0000256" key="12">
    <source>
        <dbReference type="ARBA" id="ARBA00023136"/>
    </source>
</evidence>
<evidence type="ECO:0000259" key="19">
    <source>
        <dbReference type="Pfam" id="PF03908"/>
    </source>
</evidence>
<accession>A0AA39I7H5</accession>
<evidence type="ECO:0000256" key="11">
    <source>
        <dbReference type="ARBA" id="ARBA00023128"/>
    </source>
</evidence>
<dbReference type="Pfam" id="PF12796">
    <property type="entry name" value="Ank_2"/>
    <property type="match status" value="2"/>
</dbReference>
<feature type="coiled-coil region" evidence="17">
    <location>
        <begin position="116"/>
        <end position="143"/>
    </location>
</feature>
<dbReference type="InterPro" id="IPR036770">
    <property type="entry name" value="Ankyrin_rpt-contain_sf"/>
</dbReference>
<organism evidence="20 21">
    <name type="scientific">Steinernema hermaphroditum</name>
    <dbReference type="NCBI Taxonomy" id="289476"/>
    <lineage>
        <taxon>Eukaryota</taxon>
        <taxon>Metazoa</taxon>
        <taxon>Ecdysozoa</taxon>
        <taxon>Nematoda</taxon>
        <taxon>Chromadorea</taxon>
        <taxon>Rhabditida</taxon>
        <taxon>Tylenchina</taxon>
        <taxon>Panagrolaimomorpha</taxon>
        <taxon>Strongyloidoidea</taxon>
        <taxon>Steinernematidae</taxon>
        <taxon>Steinernema</taxon>
    </lineage>
</organism>
<dbReference type="Pfam" id="PF03908">
    <property type="entry name" value="Sec20"/>
    <property type="match status" value="1"/>
</dbReference>
<name>A0AA39I7H5_9BILA</name>
<comment type="subcellular location">
    <subcellularLocation>
        <location evidence="1">Membrane</location>
        <topology evidence="1">Single-pass type IV membrane protein</topology>
    </subcellularLocation>
    <subcellularLocation>
        <location evidence="2">Mitochondrion intermembrane space</location>
    </subcellularLocation>
</comment>
<feature type="repeat" description="ANK" evidence="16">
    <location>
        <begin position="469"/>
        <end position="501"/>
    </location>
</feature>
<evidence type="ECO:0000256" key="8">
    <source>
        <dbReference type="ARBA" id="ARBA00022989"/>
    </source>
</evidence>
<keyword evidence="17" id="KW-0175">Coiled coil</keyword>
<dbReference type="PRINTS" id="PR01415">
    <property type="entry name" value="ANKYRIN"/>
</dbReference>
<dbReference type="SUPFAM" id="SSF47072">
    <property type="entry name" value="Cysteine alpha-hairpin motif"/>
    <property type="match status" value="1"/>
</dbReference>
<sequence length="527" mass="59462">MTDTKKCESSKQKPEEKKLKPCCACPETKRARDECIVENGEEKCGALIEAHKKCMRDAGFNTLMLAAKKNDRKLDLLLIQNCEQEITKLDIDVKKQITDLLNLDKATTQQQLTAYTREIKTGISKLEEKIAQLERLAGKWNFRGEDGEALREELNCHRDELVKNREHLRVNSLRASKTIDEQSRRSLFEQNTEDVELRRRAKNRDDMVQKSNRTTDSLSKLVSQMGEQLKLSEETTTTLIHSSHMLQDTEQQFTTMGSTIKSGGKLLSKYGRRECTDKILIVLALLFYFGVVVLIRMTSEELNELNEYLRENKSDEARRMINKNPDLLKKKDDSGRTCIHWAASGGCLPLVQYAASLNSEDAVASDDMGYTPLMIAAAAGRVDVVRYLMSIPIVCINSINNNGQCSLHYAASKGHEVVVKMLLEAGPNVNVQDRYGATPLHRAAAQNRRSIIRMLTAVKGIRVNIKDGEGNTPLHLACQDYCEDAMFDLVNAGADLDVRNKDEKKPLEYVQSDELVQKLKKLATKHA</sequence>
<dbReference type="PROSITE" id="PS50297">
    <property type="entry name" value="ANK_REP_REGION"/>
    <property type="match status" value="4"/>
</dbReference>
<dbReference type="PROSITE" id="PS50088">
    <property type="entry name" value="ANK_REPEAT"/>
    <property type="match status" value="4"/>
</dbReference>
<dbReference type="AlphaFoldDB" id="A0AA39I7H5"/>
<evidence type="ECO:0000256" key="7">
    <source>
        <dbReference type="ARBA" id="ARBA00022737"/>
    </source>
</evidence>
<evidence type="ECO:0000313" key="21">
    <source>
        <dbReference type="Proteomes" id="UP001175271"/>
    </source>
</evidence>
<evidence type="ECO:0000256" key="15">
    <source>
        <dbReference type="PIRSR" id="PIRSR607745-1"/>
    </source>
</evidence>
<dbReference type="GO" id="GO:0005507">
    <property type="term" value="F:copper ion binding"/>
    <property type="evidence" value="ECO:0007669"/>
    <property type="project" value="InterPro"/>
</dbReference>
<keyword evidence="13" id="KW-1015">Disulfide bond</keyword>
<keyword evidence="8 18" id="KW-1133">Transmembrane helix</keyword>
<dbReference type="GO" id="GO:0016020">
    <property type="term" value="C:membrane"/>
    <property type="evidence" value="ECO:0007669"/>
    <property type="project" value="UniProtKB-SubCell"/>
</dbReference>
<dbReference type="Proteomes" id="UP001175271">
    <property type="component" value="Unassembled WGS sequence"/>
</dbReference>
<dbReference type="GO" id="GO:0016531">
    <property type="term" value="F:copper chaperone activity"/>
    <property type="evidence" value="ECO:0007669"/>
    <property type="project" value="InterPro"/>
</dbReference>
<feature type="binding site" evidence="15">
    <location>
        <position position="23"/>
    </location>
    <ligand>
        <name>Cu cation</name>
        <dbReference type="ChEBI" id="CHEBI:23378"/>
    </ligand>
</feature>
<keyword evidence="9 15" id="KW-0186">Copper</keyword>
<evidence type="ECO:0000256" key="17">
    <source>
        <dbReference type="SAM" id="Coils"/>
    </source>
</evidence>
<feature type="binding site" evidence="15">
    <location>
        <position position="22"/>
    </location>
    <ligand>
        <name>Cu cation</name>
        <dbReference type="ChEBI" id="CHEBI:23378"/>
    </ligand>
</feature>
<dbReference type="SUPFAM" id="SSF48403">
    <property type="entry name" value="Ankyrin repeat"/>
    <property type="match status" value="1"/>
</dbReference>
<evidence type="ECO:0000256" key="2">
    <source>
        <dbReference type="ARBA" id="ARBA00004569"/>
    </source>
</evidence>
<dbReference type="Gene3D" id="1.10.287.1130">
    <property type="entry name" value="CytochromE C oxidase copper chaperone"/>
    <property type="match status" value="1"/>
</dbReference>
<dbReference type="PANTHER" id="PTHR24198:SF165">
    <property type="entry name" value="ANKYRIN REPEAT-CONTAINING PROTEIN-RELATED"/>
    <property type="match status" value="1"/>
</dbReference>
<gene>
    <name evidence="20" type="ORF">QR680_013546</name>
</gene>
<reference evidence="20" key="1">
    <citation type="submission" date="2023-06" db="EMBL/GenBank/DDBJ databases">
        <title>Genomic analysis of the entomopathogenic nematode Steinernema hermaphroditum.</title>
        <authorList>
            <person name="Schwarz E.M."/>
            <person name="Heppert J.K."/>
            <person name="Baniya A."/>
            <person name="Schwartz H.T."/>
            <person name="Tan C.-H."/>
            <person name="Antoshechkin I."/>
            <person name="Sternberg P.W."/>
            <person name="Goodrich-Blair H."/>
            <person name="Dillman A.R."/>
        </authorList>
    </citation>
    <scope>NUCLEOTIDE SEQUENCE</scope>
    <source>
        <strain evidence="20">PS9179</strain>
        <tissue evidence="20">Whole animal</tissue>
    </source>
</reference>
<feature type="transmembrane region" description="Helical" evidence="18">
    <location>
        <begin position="279"/>
        <end position="297"/>
    </location>
</feature>
<evidence type="ECO:0000256" key="9">
    <source>
        <dbReference type="ARBA" id="ARBA00023008"/>
    </source>
</evidence>
<evidence type="ECO:0000256" key="10">
    <source>
        <dbReference type="ARBA" id="ARBA00023043"/>
    </source>
</evidence>
<comment type="caution">
    <text evidence="20">The sequence shown here is derived from an EMBL/GenBank/DDBJ whole genome shotgun (WGS) entry which is preliminary data.</text>
</comment>
<feature type="repeat" description="ANK" evidence="16">
    <location>
        <begin position="435"/>
        <end position="468"/>
    </location>
</feature>
<feature type="repeat" description="ANK" evidence="16">
    <location>
        <begin position="368"/>
        <end position="390"/>
    </location>
</feature>
<dbReference type="Pfam" id="PF00023">
    <property type="entry name" value="Ank"/>
    <property type="match status" value="1"/>
</dbReference>
<keyword evidence="10 16" id="KW-0040">ANK repeat</keyword>
<dbReference type="Gene3D" id="1.25.40.20">
    <property type="entry name" value="Ankyrin repeat-containing domain"/>
    <property type="match status" value="1"/>
</dbReference>
<dbReference type="PROSITE" id="PS51808">
    <property type="entry name" value="CHCH"/>
    <property type="match status" value="1"/>
</dbReference>
<keyword evidence="4" id="KW-0813">Transport</keyword>
<evidence type="ECO:0000313" key="20">
    <source>
        <dbReference type="EMBL" id="KAK0418421.1"/>
    </source>
</evidence>
<dbReference type="Pfam" id="PF05051">
    <property type="entry name" value="COX17"/>
    <property type="match status" value="1"/>
</dbReference>
<evidence type="ECO:0000256" key="13">
    <source>
        <dbReference type="ARBA" id="ARBA00023157"/>
    </source>
</evidence>
<keyword evidence="5 18" id="KW-0812">Transmembrane</keyword>
<evidence type="ECO:0000256" key="4">
    <source>
        <dbReference type="ARBA" id="ARBA00022448"/>
    </source>
</evidence>
<protein>
    <recommendedName>
        <fullName evidence="19">Sec20 C-terminal domain-containing protein</fullName>
    </recommendedName>
</protein>
<dbReference type="EMBL" id="JAUCMV010000002">
    <property type="protein sequence ID" value="KAK0418421.1"/>
    <property type="molecule type" value="Genomic_DNA"/>
</dbReference>
<dbReference type="PANTHER" id="PTHR24198">
    <property type="entry name" value="ANKYRIN REPEAT AND PROTEIN KINASE DOMAIN-CONTAINING PROTEIN"/>
    <property type="match status" value="1"/>
</dbReference>
<evidence type="ECO:0000256" key="14">
    <source>
        <dbReference type="ARBA" id="ARBA00023186"/>
    </source>
</evidence>
<keyword evidence="7" id="KW-0677">Repeat</keyword>
<evidence type="ECO:0000256" key="1">
    <source>
        <dbReference type="ARBA" id="ARBA00004211"/>
    </source>
</evidence>
<feature type="repeat" description="ANK" evidence="16">
    <location>
        <begin position="402"/>
        <end position="434"/>
    </location>
</feature>